<evidence type="ECO:0000256" key="2">
    <source>
        <dbReference type="ARBA" id="ARBA00022448"/>
    </source>
</evidence>
<feature type="transmembrane region" description="Helical" evidence="6">
    <location>
        <begin position="413"/>
        <end position="434"/>
    </location>
</feature>
<dbReference type="Pfam" id="PF07690">
    <property type="entry name" value="MFS_1"/>
    <property type="match status" value="1"/>
</dbReference>
<feature type="transmembrane region" description="Helical" evidence="6">
    <location>
        <begin position="320"/>
        <end position="337"/>
    </location>
</feature>
<dbReference type="EMBL" id="PYUC01000010">
    <property type="protein sequence ID" value="PTB18809.1"/>
    <property type="molecule type" value="Genomic_DNA"/>
</dbReference>
<sequence>MHSESMAMDVPPENRPADMAIRQCVLRKNAWRLLPLLTLAFIFNYIDRTSVGFAALTMNKDIGLTPMQFGWGAGVLFAGYCLCEIPSNLALYRYGARRWLTRIMITWGLASAATAFVQGPTSFFVLRLLLGVAEAGFFPGVTFFLACWFPAQYRVRVLAFFMLGVPVSSIIGGPMSALLLEMNGIAGLHGWQWMFLIQGLPAVLIGFAVYALLRDDPNDAHWLTHDERTELVRMLAEEPRRQPRTALFAALKDGRVLLLAATQFGFVLGSYGVGIWLPLILRGHGFSVVNVGLFSTVPYIAAVIGMLIWARAVDRSGRRVFHLVASCAVGAAGLALSACANGIVVEMIGLSLAVVAVSSARAIFWTIPTRFLTGVAAAGGLAFINSLGTLGGFAGPYLVGFLKQTTGTFSAGIWAMAAILGVSAALAATLPVLARQE</sequence>
<dbReference type="AlphaFoldDB" id="A0A2T3XQK4"/>
<dbReference type="GO" id="GO:0016020">
    <property type="term" value="C:membrane"/>
    <property type="evidence" value="ECO:0007669"/>
    <property type="project" value="UniProtKB-SubCell"/>
</dbReference>
<dbReference type="Gene3D" id="1.20.1250.20">
    <property type="entry name" value="MFS general substrate transporter like domains"/>
    <property type="match status" value="2"/>
</dbReference>
<evidence type="ECO:0000313" key="9">
    <source>
        <dbReference type="Proteomes" id="UP000240638"/>
    </source>
</evidence>
<evidence type="ECO:0000256" key="3">
    <source>
        <dbReference type="ARBA" id="ARBA00022692"/>
    </source>
</evidence>
<feature type="transmembrane region" description="Helical" evidence="6">
    <location>
        <begin position="343"/>
        <end position="364"/>
    </location>
</feature>
<dbReference type="GO" id="GO:0022857">
    <property type="term" value="F:transmembrane transporter activity"/>
    <property type="evidence" value="ECO:0007669"/>
    <property type="project" value="InterPro"/>
</dbReference>
<dbReference type="Proteomes" id="UP000240638">
    <property type="component" value="Unassembled WGS sequence"/>
</dbReference>
<dbReference type="FunFam" id="1.20.1250.20:FF:000018">
    <property type="entry name" value="MFS transporter permease"/>
    <property type="match status" value="1"/>
</dbReference>
<dbReference type="RefSeq" id="WP_107152397.1">
    <property type="nucleotide sequence ID" value="NZ_PYUC01000010.1"/>
</dbReference>
<feature type="transmembrane region" description="Helical" evidence="6">
    <location>
        <begin position="66"/>
        <end position="87"/>
    </location>
</feature>
<dbReference type="CDD" id="cd17319">
    <property type="entry name" value="MFS_ExuT_GudP_like"/>
    <property type="match status" value="1"/>
</dbReference>
<keyword evidence="5 6" id="KW-0472">Membrane</keyword>
<gene>
    <name evidence="8" type="ORF">C9I57_20115</name>
</gene>
<feature type="transmembrane region" description="Helical" evidence="6">
    <location>
        <begin position="124"/>
        <end position="145"/>
    </location>
</feature>
<feature type="transmembrane region" description="Helical" evidence="6">
    <location>
        <begin position="191"/>
        <end position="213"/>
    </location>
</feature>
<reference evidence="8 9" key="1">
    <citation type="submission" date="2018-03" db="EMBL/GenBank/DDBJ databases">
        <title>Whole genome analyses suggest that Burkholderia sensu lato contains two further novel genera in the rhizoxinica-symbiotica group Mycetohabitans gen. nov., and Trinickia gen. nov.: implications for the evolution of diazotrophy and nodulation in the Burkholderiaceae.</title>
        <authorList>
            <person name="Estrada De Los Santos P."/>
            <person name="Palmer M."/>
            <person name="Chavez-Ramirez B."/>
            <person name="Steenkamp E.T."/>
            <person name="Hirsch A.M."/>
            <person name="Manyaka P."/>
            <person name="Maluk M."/>
            <person name="Lafos M."/>
            <person name="Crook M."/>
            <person name="Gross E."/>
            <person name="Simon M.F."/>
            <person name="Bueno Dos Reis Junior F."/>
            <person name="Poole P.S."/>
            <person name="Venter S.N."/>
            <person name="James E.K."/>
        </authorList>
    </citation>
    <scope>NUCLEOTIDE SEQUENCE [LARGE SCALE GENOMIC DNA]</scope>
    <source>
        <strain evidence="8 9">JPY-366</strain>
    </source>
</reference>
<dbReference type="InterPro" id="IPR036259">
    <property type="entry name" value="MFS_trans_sf"/>
</dbReference>
<evidence type="ECO:0000256" key="1">
    <source>
        <dbReference type="ARBA" id="ARBA00004141"/>
    </source>
</evidence>
<protein>
    <submittedName>
        <fullName evidence="8">MFS transporter</fullName>
    </submittedName>
</protein>
<feature type="transmembrane region" description="Helical" evidence="6">
    <location>
        <begin position="29"/>
        <end position="46"/>
    </location>
</feature>
<evidence type="ECO:0000256" key="5">
    <source>
        <dbReference type="ARBA" id="ARBA00023136"/>
    </source>
</evidence>
<comment type="caution">
    <text evidence="8">The sequence shown here is derived from an EMBL/GenBank/DDBJ whole genome shotgun (WGS) entry which is preliminary data.</text>
</comment>
<evidence type="ECO:0000313" key="8">
    <source>
        <dbReference type="EMBL" id="PTB18809.1"/>
    </source>
</evidence>
<name>A0A2T3XQK4_9BURK</name>
<feature type="domain" description="Major facilitator superfamily (MFS) profile" evidence="7">
    <location>
        <begin position="33"/>
        <end position="437"/>
    </location>
</feature>
<keyword evidence="2" id="KW-0813">Transport</keyword>
<evidence type="ECO:0000259" key="7">
    <source>
        <dbReference type="PROSITE" id="PS50850"/>
    </source>
</evidence>
<accession>A0A2T3XQK4</accession>
<comment type="subcellular location">
    <subcellularLocation>
        <location evidence="1">Membrane</location>
        <topology evidence="1">Multi-pass membrane protein</topology>
    </subcellularLocation>
</comment>
<feature type="transmembrane region" description="Helical" evidence="6">
    <location>
        <begin position="99"/>
        <end position="118"/>
    </location>
</feature>
<feature type="transmembrane region" description="Helical" evidence="6">
    <location>
        <begin position="371"/>
        <end position="393"/>
    </location>
</feature>
<keyword evidence="4 6" id="KW-1133">Transmembrane helix</keyword>
<dbReference type="PANTHER" id="PTHR43791">
    <property type="entry name" value="PERMEASE-RELATED"/>
    <property type="match status" value="1"/>
</dbReference>
<evidence type="ECO:0000256" key="6">
    <source>
        <dbReference type="SAM" id="Phobius"/>
    </source>
</evidence>
<dbReference type="InterPro" id="IPR011701">
    <property type="entry name" value="MFS"/>
</dbReference>
<feature type="transmembrane region" description="Helical" evidence="6">
    <location>
        <begin position="256"/>
        <end position="281"/>
    </location>
</feature>
<dbReference type="InterPro" id="IPR020846">
    <property type="entry name" value="MFS_dom"/>
</dbReference>
<feature type="transmembrane region" description="Helical" evidence="6">
    <location>
        <begin position="157"/>
        <end position="179"/>
    </location>
</feature>
<dbReference type="PROSITE" id="PS50850">
    <property type="entry name" value="MFS"/>
    <property type="match status" value="1"/>
</dbReference>
<feature type="transmembrane region" description="Helical" evidence="6">
    <location>
        <begin position="287"/>
        <end position="308"/>
    </location>
</feature>
<dbReference type="PANTHER" id="PTHR43791:SF36">
    <property type="entry name" value="TRANSPORTER, PUTATIVE (AFU_ORTHOLOGUE AFUA_6G08340)-RELATED"/>
    <property type="match status" value="1"/>
</dbReference>
<dbReference type="SUPFAM" id="SSF103473">
    <property type="entry name" value="MFS general substrate transporter"/>
    <property type="match status" value="1"/>
</dbReference>
<keyword evidence="3 6" id="KW-0812">Transmembrane</keyword>
<evidence type="ECO:0000256" key="4">
    <source>
        <dbReference type="ARBA" id="ARBA00022989"/>
    </source>
</evidence>
<organism evidence="8 9">
    <name type="scientific">Trinickia symbiotica</name>
    <dbReference type="NCBI Taxonomy" id="863227"/>
    <lineage>
        <taxon>Bacteria</taxon>
        <taxon>Pseudomonadati</taxon>
        <taxon>Pseudomonadota</taxon>
        <taxon>Betaproteobacteria</taxon>
        <taxon>Burkholderiales</taxon>
        <taxon>Burkholderiaceae</taxon>
        <taxon>Trinickia</taxon>
    </lineage>
</organism>
<proteinExistence type="predicted"/>